<dbReference type="EMBL" id="JACHJI010000018">
    <property type="protein sequence ID" value="MBB4902711.1"/>
    <property type="molecule type" value="Genomic_DNA"/>
</dbReference>
<comment type="caution">
    <text evidence="1">The sequence shown here is derived from an EMBL/GenBank/DDBJ whole genome shotgun (WGS) entry which is preliminary data.</text>
</comment>
<proteinExistence type="predicted"/>
<accession>A0A7W7PWV6</accession>
<dbReference type="RefSeq" id="WP_184828214.1">
    <property type="nucleotide sequence ID" value="NZ_BMTI01000051.1"/>
</dbReference>
<dbReference type="Proteomes" id="UP000579523">
    <property type="component" value="Unassembled WGS sequence"/>
</dbReference>
<organism evidence="1 2">
    <name type="scientific">Streptomyces griseomycini</name>
    <dbReference type="NCBI Taxonomy" id="66895"/>
    <lineage>
        <taxon>Bacteria</taxon>
        <taxon>Bacillati</taxon>
        <taxon>Actinomycetota</taxon>
        <taxon>Actinomycetes</taxon>
        <taxon>Kitasatosporales</taxon>
        <taxon>Streptomycetaceae</taxon>
        <taxon>Streptomyces</taxon>
    </lineage>
</organism>
<name>A0A7W7PWV6_9ACTN</name>
<evidence type="ECO:0000313" key="2">
    <source>
        <dbReference type="Proteomes" id="UP000579523"/>
    </source>
</evidence>
<reference evidence="1 2" key="1">
    <citation type="submission" date="2020-08" db="EMBL/GenBank/DDBJ databases">
        <title>Genomic Encyclopedia of Type Strains, Phase III (KMG-III): the genomes of soil and plant-associated and newly described type strains.</title>
        <authorList>
            <person name="Whitman W."/>
        </authorList>
    </citation>
    <scope>NUCLEOTIDE SEQUENCE [LARGE SCALE GENOMIC DNA]</scope>
    <source>
        <strain evidence="1 2">CECT 3273</strain>
    </source>
</reference>
<protein>
    <submittedName>
        <fullName evidence="1">Uncharacterized protein</fullName>
    </submittedName>
</protein>
<gene>
    <name evidence="1" type="ORF">FHS37_006808</name>
</gene>
<dbReference type="AlphaFoldDB" id="A0A7W7PWV6"/>
<evidence type="ECO:0000313" key="1">
    <source>
        <dbReference type="EMBL" id="MBB4902711.1"/>
    </source>
</evidence>
<sequence length="56" mass="5703">MQKAVLQVEQLVRGEVAGVEIGGVEPGAAGALSGVDDVAALGWVERVGVRLDDQTS</sequence>
<keyword evidence="2" id="KW-1185">Reference proteome</keyword>